<evidence type="ECO:0000259" key="6">
    <source>
        <dbReference type="PROSITE" id="PS50102"/>
    </source>
</evidence>
<dbReference type="InterPro" id="IPR050666">
    <property type="entry name" value="ESRP"/>
</dbReference>
<dbReference type="GO" id="GO:0003723">
    <property type="term" value="F:RNA binding"/>
    <property type="evidence" value="ECO:0007669"/>
    <property type="project" value="UniProtKB-UniRule"/>
</dbReference>
<sequence>MAVVIRLQGLPMVAGTMDIRHFFSGLTIPDGGVHIVGGDLGEAFVMFATDEDARIGMMRSGGTIKTSKISLLLSSKTEMQNVIEQSRRRYEVGSSGGNTVSVVSMEGPPLVASVCPAGNNMQGTPPISGTTIPPPLGGPSPTLASVDVRMFFDGLALDSIVFTRDHMSRLRGEAFVRFLTARDAIEGMRRHRKTMGNRFVEVYPATEKEWLIAALANLAGMPEIVGGSGATTAGNALPFLPNISDLYVVFGPDGTCAGEAFVEFMTGADFRIALSHHKQYLGSNLISVHPISKHCMMEKVEEFKRRQSVKSNNGRESESKSQKLQGGKGQLVHVGNIPSGVQKKDLQNFFRGFGVIESDIELIYNKKGECIGQAIVTFTSREVASRALRLNRVKLGGREVILHLVTHEQLCELQENLHSDSDTRRISRVFSHRADVAGAQPPALLPSLLPRPSSQPHSDGFLPLSDGVGGFSKSAPHAPTPGAVVRIQNLPSKVDRDEILDFFYGYRVIPDSVHVPLSHPHLPTNEAFVSFENPEEAASAVRELNDRPIGSLKVKLIRSRVAY</sequence>
<evidence type="ECO:0000313" key="8">
    <source>
        <dbReference type="Proteomes" id="UP000694388"/>
    </source>
</evidence>
<dbReference type="PANTHER" id="PTHR13976">
    <property type="entry name" value="HETEROGENEOUS NUCLEAR RIBONUCLEOPROTEIN-RELATED"/>
    <property type="match status" value="1"/>
</dbReference>
<feature type="domain" description="RRM" evidence="6">
    <location>
        <begin position="483"/>
        <end position="559"/>
    </location>
</feature>
<name>A0A8C4RAC0_EPTBU</name>
<reference evidence="7" key="2">
    <citation type="submission" date="2025-09" db="UniProtKB">
        <authorList>
            <consortium name="Ensembl"/>
        </authorList>
    </citation>
    <scope>IDENTIFICATION</scope>
</reference>
<dbReference type="OMA" id="VKLMAHC"/>
<dbReference type="InterPro" id="IPR012677">
    <property type="entry name" value="Nucleotide-bd_a/b_plait_sf"/>
</dbReference>
<organism evidence="7 8">
    <name type="scientific">Eptatretus burgeri</name>
    <name type="common">Inshore hagfish</name>
    <dbReference type="NCBI Taxonomy" id="7764"/>
    <lineage>
        <taxon>Eukaryota</taxon>
        <taxon>Metazoa</taxon>
        <taxon>Chordata</taxon>
        <taxon>Craniata</taxon>
        <taxon>Vertebrata</taxon>
        <taxon>Cyclostomata</taxon>
        <taxon>Myxini</taxon>
        <taxon>Myxiniformes</taxon>
        <taxon>Myxinidae</taxon>
        <taxon>Eptatretinae</taxon>
        <taxon>Eptatretus</taxon>
    </lineage>
</organism>
<evidence type="ECO:0000256" key="1">
    <source>
        <dbReference type="ARBA" id="ARBA00022553"/>
    </source>
</evidence>
<dbReference type="PROSITE" id="PS50102">
    <property type="entry name" value="RRM"/>
    <property type="match status" value="2"/>
</dbReference>
<reference evidence="7" key="1">
    <citation type="submission" date="2025-08" db="UniProtKB">
        <authorList>
            <consortium name="Ensembl"/>
        </authorList>
    </citation>
    <scope>IDENTIFICATION</scope>
</reference>
<dbReference type="InterPro" id="IPR000504">
    <property type="entry name" value="RRM_dom"/>
</dbReference>
<protein>
    <submittedName>
        <fullName evidence="7">RNA binding motif protein 12</fullName>
    </submittedName>
</protein>
<dbReference type="SMART" id="SM00360">
    <property type="entry name" value="RRM"/>
    <property type="match status" value="2"/>
</dbReference>
<keyword evidence="2" id="KW-0677">Repeat</keyword>
<dbReference type="SUPFAM" id="SSF54928">
    <property type="entry name" value="RNA-binding domain, RBD"/>
    <property type="match status" value="4"/>
</dbReference>
<evidence type="ECO:0000313" key="7">
    <source>
        <dbReference type="Ensembl" id="ENSEBUP00000027424.1"/>
    </source>
</evidence>
<evidence type="ECO:0000256" key="4">
    <source>
        <dbReference type="PROSITE-ProRule" id="PRU00176"/>
    </source>
</evidence>
<dbReference type="FunFam" id="3.30.70.330:FF:000193">
    <property type="entry name" value="RNA-binding motif protein 12"/>
    <property type="match status" value="1"/>
</dbReference>
<evidence type="ECO:0000256" key="2">
    <source>
        <dbReference type="ARBA" id="ARBA00022737"/>
    </source>
</evidence>
<dbReference type="InterPro" id="IPR035979">
    <property type="entry name" value="RBD_domain_sf"/>
</dbReference>
<dbReference type="Ensembl" id="ENSEBUT00000028000.1">
    <property type="protein sequence ID" value="ENSEBUP00000027424.1"/>
    <property type="gene ID" value="ENSEBUG00000016806.1"/>
</dbReference>
<dbReference type="AlphaFoldDB" id="A0A8C4RAC0"/>
<dbReference type="Gene3D" id="3.30.70.330">
    <property type="match status" value="5"/>
</dbReference>
<evidence type="ECO:0000256" key="5">
    <source>
        <dbReference type="SAM" id="MobiDB-lite"/>
    </source>
</evidence>
<accession>A0A8C4RAC0</accession>
<evidence type="ECO:0000256" key="3">
    <source>
        <dbReference type="ARBA" id="ARBA00022884"/>
    </source>
</evidence>
<dbReference type="Pfam" id="PF00076">
    <property type="entry name" value="RRM_1"/>
    <property type="match status" value="2"/>
</dbReference>
<keyword evidence="3 4" id="KW-0694">RNA-binding</keyword>
<dbReference type="GeneTree" id="ENSGT00940000160611"/>
<proteinExistence type="predicted"/>
<dbReference type="Proteomes" id="UP000694388">
    <property type="component" value="Unplaced"/>
</dbReference>
<feature type="region of interest" description="Disordered" evidence="5">
    <location>
        <begin position="305"/>
        <end position="328"/>
    </location>
</feature>
<keyword evidence="8" id="KW-1185">Reference proteome</keyword>
<keyword evidence="1" id="KW-0597">Phosphoprotein</keyword>
<feature type="domain" description="RRM" evidence="6">
    <location>
        <begin position="330"/>
        <end position="407"/>
    </location>
</feature>